<dbReference type="Proteomes" id="UP000315673">
    <property type="component" value="Chromosome"/>
</dbReference>
<name>A0A5B8LL63_9SPHN</name>
<dbReference type="EMBL" id="CP042306">
    <property type="protein sequence ID" value="QDZ08322.1"/>
    <property type="molecule type" value="Genomic_DNA"/>
</dbReference>
<accession>A0A5B8LL63</accession>
<gene>
    <name evidence="5" type="ORF">FPZ24_13225</name>
</gene>
<sequence>MHLRAQALILGVRQHGEHGAIVRSLTQEAGMVAGYVRGGRSRTIRPILQPANLVMGEWRARTEDQLAGLTVELVHSRAPLYGEPLAAAALEWVTALTAVALPENQPYPRLYAALDGMIGAIEAAPAARGWAVALVRYEDLLLAELGYGLDEAPAVTGDSGWPDILVGLALTGGEIEAHLLTDRRAEALTARARLIDRLKRAVA</sequence>
<reference evidence="5 6" key="1">
    <citation type="submission" date="2019-07" db="EMBL/GenBank/DDBJ databases">
        <title>Full genome sequence of Sphingomonas sp. 4R-6-7(HKS19).</title>
        <authorList>
            <person name="Im W.-T."/>
        </authorList>
    </citation>
    <scope>NUCLEOTIDE SEQUENCE [LARGE SCALE GENOMIC DNA]</scope>
    <source>
        <strain evidence="5 6">HKS19</strain>
    </source>
</reference>
<dbReference type="GO" id="GO:0043590">
    <property type="term" value="C:bacterial nucleoid"/>
    <property type="evidence" value="ECO:0007669"/>
    <property type="project" value="TreeGrafter"/>
</dbReference>
<evidence type="ECO:0000256" key="3">
    <source>
        <dbReference type="ARBA" id="ARBA00023204"/>
    </source>
</evidence>
<keyword evidence="2" id="KW-0233">DNA recombination</keyword>
<dbReference type="PANTHER" id="PTHR33991">
    <property type="entry name" value="DNA REPAIR PROTEIN RECO"/>
    <property type="match status" value="1"/>
</dbReference>
<keyword evidence="6" id="KW-1185">Reference proteome</keyword>
<keyword evidence="1" id="KW-0227">DNA damage</keyword>
<dbReference type="PANTHER" id="PTHR33991:SF1">
    <property type="entry name" value="DNA REPAIR PROTEIN RECO"/>
    <property type="match status" value="1"/>
</dbReference>
<dbReference type="SUPFAM" id="SSF50249">
    <property type="entry name" value="Nucleic acid-binding proteins"/>
    <property type="match status" value="1"/>
</dbReference>
<dbReference type="Pfam" id="PF02565">
    <property type="entry name" value="RecO_C"/>
    <property type="match status" value="1"/>
</dbReference>
<dbReference type="InterPro" id="IPR022572">
    <property type="entry name" value="DNA_rep/recomb_RecO_N"/>
</dbReference>
<dbReference type="InterPro" id="IPR003717">
    <property type="entry name" value="RecO"/>
</dbReference>
<dbReference type="GO" id="GO:0006310">
    <property type="term" value="P:DNA recombination"/>
    <property type="evidence" value="ECO:0007669"/>
    <property type="project" value="UniProtKB-KW"/>
</dbReference>
<dbReference type="Pfam" id="PF11967">
    <property type="entry name" value="RecO_N"/>
    <property type="match status" value="1"/>
</dbReference>
<keyword evidence="3" id="KW-0234">DNA repair</keyword>
<evidence type="ECO:0000259" key="4">
    <source>
        <dbReference type="Pfam" id="PF11967"/>
    </source>
</evidence>
<protein>
    <submittedName>
        <fullName evidence="5">DNA repair protein RecO</fullName>
    </submittedName>
</protein>
<proteinExistence type="predicted"/>
<evidence type="ECO:0000256" key="1">
    <source>
        <dbReference type="ARBA" id="ARBA00022763"/>
    </source>
</evidence>
<dbReference type="GO" id="GO:0006302">
    <property type="term" value="P:double-strand break repair"/>
    <property type="evidence" value="ECO:0007669"/>
    <property type="project" value="TreeGrafter"/>
</dbReference>
<dbReference type="KEGG" id="spai:FPZ24_13225"/>
<dbReference type="Gene3D" id="2.40.50.140">
    <property type="entry name" value="Nucleic acid-binding proteins"/>
    <property type="match status" value="1"/>
</dbReference>
<evidence type="ECO:0000313" key="5">
    <source>
        <dbReference type="EMBL" id="QDZ08322.1"/>
    </source>
</evidence>
<dbReference type="RefSeq" id="WP_146572733.1">
    <property type="nucleotide sequence ID" value="NZ_CP042306.1"/>
</dbReference>
<dbReference type="AlphaFoldDB" id="A0A5B8LL63"/>
<organism evidence="5 6">
    <name type="scientific">Sphingomonas panacisoli</name>
    <dbReference type="NCBI Taxonomy" id="1813879"/>
    <lineage>
        <taxon>Bacteria</taxon>
        <taxon>Pseudomonadati</taxon>
        <taxon>Pseudomonadota</taxon>
        <taxon>Alphaproteobacteria</taxon>
        <taxon>Sphingomonadales</taxon>
        <taxon>Sphingomonadaceae</taxon>
        <taxon>Sphingomonas</taxon>
    </lineage>
</organism>
<dbReference type="InterPro" id="IPR012340">
    <property type="entry name" value="NA-bd_OB-fold"/>
</dbReference>
<evidence type="ECO:0000313" key="6">
    <source>
        <dbReference type="Proteomes" id="UP000315673"/>
    </source>
</evidence>
<evidence type="ECO:0000256" key="2">
    <source>
        <dbReference type="ARBA" id="ARBA00023172"/>
    </source>
</evidence>
<dbReference type="OrthoDB" id="9804792at2"/>
<feature type="domain" description="DNA replication/recombination mediator RecO N-terminal" evidence="4">
    <location>
        <begin position="1"/>
        <end position="76"/>
    </location>
</feature>